<dbReference type="EMBL" id="BPLR01011243">
    <property type="protein sequence ID" value="GIY45179.1"/>
    <property type="molecule type" value="Genomic_DNA"/>
</dbReference>
<organism evidence="1 2">
    <name type="scientific">Caerostris extrusa</name>
    <name type="common">Bark spider</name>
    <name type="synonym">Caerostris bankana</name>
    <dbReference type="NCBI Taxonomy" id="172846"/>
    <lineage>
        <taxon>Eukaryota</taxon>
        <taxon>Metazoa</taxon>
        <taxon>Ecdysozoa</taxon>
        <taxon>Arthropoda</taxon>
        <taxon>Chelicerata</taxon>
        <taxon>Arachnida</taxon>
        <taxon>Araneae</taxon>
        <taxon>Araneomorphae</taxon>
        <taxon>Entelegynae</taxon>
        <taxon>Araneoidea</taxon>
        <taxon>Araneidae</taxon>
        <taxon>Caerostris</taxon>
    </lineage>
</organism>
<protein>
    <submittedName>
        <fullName evidence="1">Uncharacterized protein</fullName>
    </submittedName>
</protein>
<name>A0AAV4THG5_CAEEX</name>
<evidence type="ECO:0000313" key="1">
    <source>
        <dbReference type="EMBL" id="GIY45179.1"/>
    </source>
</evidence>
<keyword evidence="2" id="KW-1185">Reference proteome</keyword>
<proteinExistence type="predicted"/>
<dbReference type="Proteomes" id="UP001054945">
    <property type="component" value="Unassembled WGS sequence"/>
</dbReference>
<comment type="caution">
    <text evidence="1">The sequence shown here is derived from an EMBL/GenBank/DDBJ whole genome shotgun (WGS) entry which is preliminary data.</text>
</comment>
<dbReference type="AlphaFoldDB" id="A0AAV4THG5"/>
<reference evidence="1 2" key="1">
    <citation type="submission" date="2021-06" db="EMBL/GenBank/DDBJ databases">
        <title>Caerostris extrusa draft genome.</title>
        <authorList>
            <person name="Kono N."/>
            <person name="Arakawa K."/>
        </authorList>
    </citation>
    <scope>NUCLEOTIDE SEQUENCE [LARGE SCALE GENOMIC DNA]</scope>
</reference>
<gene>
    <name evidence="1" type="ORF">CEXT_498481</name>
</gene>
<evidence type="ECO:0000313" key="2">
    <source>
        <dbReference type="Proteomes" id="UP001054945"/>
    </source>
</evidence>
<sequence>MRQRRRMRMCKRRPNSLFFRLNSEALIFIPSVSVIRKNGTFPAALSRHFFVESQFIIFILFSFINADKINIPRQPPLPRDKGLEQLESYKDTSKPEPIAINTKHFDNWGGHVIYPAILFADS</sequence>
<accession>A0AAV4THG5</accession>